<accession>A0A927LZ60</accession>
<dbReference type="Gene3D" id="1.10.260.40">
    <property type="entry name" value="lambda repressor-like DNA-binding domains"/>
    <property type="match status" value="1"/>
</dbReference>
<dbReference type="InterPro" id="IPR043917">
    <property type="entry name" value="DUF5753"/>
</dbReference>
<dbReference type="EMBL" id="JADBEB010000001">
    <property type="protein sequence ID" value="MBE1484609.1"/>
    <property type="molecule type" value="Genomic_DNA"/>
</dbReference>
<dbReference type="AlphaFoldDB" id="A0A927LZ60"/>
<evidence type="ECO:0000259" key="1">
    <source>
        <dbReference type="PROSITE" id="PS50943"/>
    </source>
</evidence>
<dbReference type="PROSITE" id="PS50943">
    <property type="entry name" value="HTH_CROC1"/>
    <property type="match status" value="1"/>
</dbReference>
<reference evidence="2" key="1">
    <citation type="submission" date="2020-10" db="EMBL/GenBank/DDBJ databases">
        <title>Sequencing the genomes of 1000 actinobacteria strains.</title>
        <authorList>
            <person name="Klenk H.-P."/>
        </authorList>
    </citation>
    <scope>NUCLEOTIDE SEQUENCE</scope>
    <source>
        <strain evidence="2">DSM 46832</strain>
    </source>
</reference>
<evidence type="ECO:0000313" key="2">
    <source>
        <dbReference type="EMBL" id="MBE1484609.1"/>
    </source>
</evidence>
<dbReference type="Proteomes" id="UP000649753">
    <property type="component" value="Unassembled WGS sequence"/>
</dbReference>
<organism evidence="2 3">
    <name type="scientific">Plantactinospora soyae</name>
    <dbReference type="NCBI Taxonomy" id="1544732"/>
    <lineage>
        <taxon>Bacteria</taxon>
        <taxon>Bacillati</taxon>
        <taxon>Actinomycetota</taxon>
        <taxon>Actinomycetes</taxon>
        <taxon>Micromonosporales</taxon>
        <taxon>Micromonosporaceae</taxon>
        <taxon>Plantactinospora</taxon>
    </lineage>
</organism>
<dbReference type="CDD" id="cd00093">
    <property type="entry name" value="HTH_XRE"/>
    <property type="match status" value="1"/>
</dbReference>
<keyword evidence="3" id="KW-1185">Reference proteome</keyword>
<dbReference type="SMART" id="SM00530">
    <property type="entry name" value="HTH_XRE"/>
    <property type="match status" value="1"/>
</dbReference>
<dbReference type="Pfam" id="PF13560">
    <property type="entry name" value="HTH_31"/>
    <property type="match status" value="1"/>
</dbReference>
<protein>
    <submittedName>
        <fullName evidence="2">Transcriptional regulator with XRE-family HTH domain</fullName>
    </submittedName>
</protein>
<dbReference type="InterPro" id="IPR001387">
    <property type="entry name" value="Cro/C1-type_HTH"/>
</dbReference>
<dbReference type="GO" id="GO:0003677">
    <property type="term" value="F:DNA binding"/>
    <property type="evidence" value="ECO:0007669"/>
    <property type="project" value="InterPro"/>
</dbReference>
<dbReference type="InterPro" id="IPR010982">
    <property type="entry name" value="Lambda_DNA-bd_dom_sf"/>
</dbReference>
<proteinExistence type="predicted"/>
<feature type="domain" description="HTH cro/C1-type" evidence="1">
    <location>
        <begin position="17"/>
        <end position="71"/>
    </location>
</feature>
<sequence length="289" mass="32033">MTDAGSSIPRRQLGRILRQAREQAGLSLEAAGSDLEWSRSTMYRIEGGQAAVKARDVEAMCRLYGTSAEMTEALKKLAAETKAKGWWHAYGDTLPAWFELYVGLEAAASRLRHWQPAALPGLLQTREYAEHLLRSHPDIPPREVGRLVEVRMERQKILTRHKPEPPRLEVIVDEGVLRRQAPGMGRQLAHLQDQATAGVASFRVVPRSVAPSFALTGGQFIILEFPPLGIRTPEPTTVYSELLTGALYLDKPAEVATYAKAWRALEEVALDLSRSADLIAMIGKEMSDD</sequence>
<dbReference type="RefSeq" id="WP_192764946.1">
    <property type="nucleotide sequence ID" value="NZ_JADBEB010000001.1"/>
</dbReference>
<comment type="caution">
    <text evidence="2">The sequence shown here is derived from an EMBL/GenBank/DDBJ whole genome shotgun (WGS) entry which is preliminary data.</text>
</comment>
<gene>
    <name evidence="2" type="ORF">H4W31_000247</name>
</gene>
<name>A0A927LZ60_9ACTN</name>
<evidence type="ECO:0000313" key="3">
    <source>
        <dbReference type="Proteomes" id="UP000649753"/>
    </source>
</evidence>
<dbReference type="SUPFAM" id="SSF47413">
    <property type="entry name" value="lambda repressor-like DNA-binding domains"/>
    <property type="match status" value="1"/>
</dbReference>
<dbReference type="Pfam" id="PF19054">
    <property type="entry name" value="DUF5753"/>
    <property type="match status" value="1"/>
</dbReference>